<dbReference type="RefSeq" id="XP_008607933.1">
    <property type="nucleotide sequence ID" value="XM_008609711.1"/>
</dbReference>
<dbReference type="InParanoid" id="T0QUG0"/>
<keyword evidence="2" id="KW-1185">Reference proteome</keyword>
<sequence>MDYTALAATETNPVKTRSSGRLDLATGVTTVLQQRGKTLFHVGFRDGPRLCLHPEEAWCLAHRGVLDVTTVDSETALPLRDVCAHLEKYTPRACREAYCFLRDRKFYPMRHARTPSPQVSTATAIHIAYDVYAGKKMTPWPLFRVAVFAWDAAMPHATALLAAIGDDDVPWKLLVVDDEGSVLSYEIDSRRGQAHVY</sequence>
<organism evidence="1 2">
    <name type="scientific">Saprolegnia diclina (strain VS20)</name>
    <dbReference type="NCBI Taxonomy" id="1156394"/>
    <lineage>
        <taxon>Eukaryota</taxon>
        <taxon>Sar</taxon>
        <taxon>Stramenopiles</taxon>
        <taxon>Oomycota</taxon>
        <taxon>Saprolegniomycetes</taxon>
        <taxon>Saprolegniales</taxon>
        <taxon>Saprolegniaceae</taxon>
        <taxon>Saprolegnia</taxon>
    </lineage>
</organism>
<dbReference type="EMBL" id="JH767141">
    <property type="protein sequence ID" value="EQC38341.1"/>
    <property type="molecule type" value="Genomic_DNA"/>
</dbReference>
<proteinExistence type="predicted"/>
<dbReference type="OrthoDB" id="408683at2759"/>
<reference evidence="1 2" key="1">
    <citation type="submission" date="2012-04" db="EMBL/GenBank/DDBJ databases">
        <title>The Genome Sequence of Saprolegnia declina VS20.</title>
        <authorList>
            <consortium name="The Broad Institute Genome Sequencing Platform"/>
            <person name="Russ C."/>
            <person name="Nusbaum C."/>
            <person name="Tyler B."/>
            <person name="van West P."/>
            <person name="Dieguez-Uribeondo J."/>
            <person name="de Bruijn I."/>
            <person name="Tripathy S."/>
            <person name="Jiang R."/>
            <person name="Young S.K."/>
            <person name="Zeng Q."/>
            <person name="Gargeya S."/>
            <person name="Fitzgerald M."/>
            <person name="Haas B."/>
            <person name="Abouelleil A."/>
            <person name="Alvarado L."/>
            <person name="Arachchi H.M."/>
            <person name="Berlin A."/>
            <person name="Chapman S.B."/>
            <person name="Goldberg J."/>
            <person name="Griggs A."/>
            <person name="Gujja S."/>
            <person name="Hansen M."/>
            <person name="Howarth C."/>
            <person name="Imamovic A."/>
            <person name="Larimer J."/>
            <person name="McCowen C."/>
            <person name="Montmayeur A."/>
            <person name="Murphy C."/>
            <person name="Neiman D."/>
            <person name="Pearson M."/>
            <person name="Priest M."/>
            <person name="Roberts A."/>
            <person name="Saif S."/>
            <person name="Shea T."/>
            <person name="Sisk P."/>
            <person name="Sykes S."/>
            <person name="Wortman J."/>
            <person name="Nusbaum C."/>
            <person name="Birren B."/>
        </authorList>
    </citation>
    <scope>NUCLEOTIDE SEQUENCE [LARGE SCALE GENOMIC DNA]</scope>
    <source>
        <strain evidence="1 2">VS20</strain>
    </source>
</reference>
<evidence type="ECO:0000313" key="1">
    <source>
        <dbReference type="EMBL" id="EQC38341.1"/>
    </source>
</evidence>
<name>T0QUG0_SAPDV</name>
<gene>
    <name evidence="1" type="ORF">SDRG_04058</name>
</gene>
<dbReference type="AlphaFoldDB" id="T0QUG0"/>
<dbReference type="VEuPathDB" id="FungiDB:SDRG_04058"/>
<accession>T0QUG0</accession>
<dbReference type="OMA" id="TPRACRE"/>
<protein>
    <submittedName>
        <fullName evidence="1">Uncharacterized protein</fullName>
    </submittedName>
</protein>
<dbReference type="GeneID" id="19944785"/>
<dbReference type="Proteomes" id="UP000030762">
    <property type="component" value="Unassembled WGS sequence"/>
</dbReference>
<evidence type="ECO:0000313" key="2">
    <source>
        <dbReference type="Proteomes" id="UP000030762"/>
    </source>
</evidence>